<dbReference type="PANTHER" id="PTHR33194:SF4">
    <property type="entry name" value="CCHC-TYPE DOMAIN-CONTAINING PROTEIN"/>
    <property type="match status" value="1"/>
</dbReference>
<evidence type="ECO:0000313" key="3">
    <source>
        <dbReference type="RefSeq" id="XP_030760360.1"/>
    </source>
</evidence>
<dbReference type="Proteomes" id="UP000504635">
    <property type="component" value="Unplaced"/>
</dbReference>
<name>A0A6J2YBR2_SITOR</name>
<feature type="domain" description="Retrotransposon gag" evidence="1">
    <location>
        <begin position="55"/>
        <end position="117"/>
    </location>
</feature>
<reference evidence="3" key="1">
    <citation type="submission" date="2025-08" db="UniProtKB">
        <authorList>
            <consortium name="RefSeq"/>
        </authorList>
    </citation>
    <scope>IDENTIFICATION</scope>
    <source>
        <tissue evidence="3">Gonads</tissue>
    </source>
</reference>
<proteinExistence type="predicted"/>
<sequence>MMEFQRLPVLPKFVEPPTFDPRYDCPVSFISNYDKITDRNGWDCAYKIRYLQCYLKHVSVFWFEKYAKNKNNLHKTWPDLKRDFILNFGGDIAIRKLKSKLRSRKQDANEDIKHYYFGLLSMFEEIYDEINFDQFRDYFENGLHPSYDKYYYMLSSRDMDFTALKSIIFKLSDLKDRSSDCNTLARSSYFYEDKTSINNSASENKYEYSNYVQHSDYLNSNNRNKRQVEHDYSYNGHRVEYIDNVRGKSGHENKNYRYNNTDEYNFNTNYERRQQKLIEDNRTKSFEQNPPLVEDYQSRIFGQNPPLFERQTADMDGIFIVSKEHEIEENSVNICEEDDLDSLNLESARIEEDCDALPVAMGYAQAEEVNDTLPVAIEFAQVEEDDALPVASEVMPAEDEWNTLPGNVEEDEKDKWDPSCFEYEKCSLNIPIICPSDTEEKDITPTHKVTYLRSKRTRLLGHPLRNRQFDYFDRKTNVPREKTRDEFRPQQAISCTSRRMNMMSKSPNAKMAKDIIIHPSHPPWTRCL</sequence>
<keyword evidence="2" id="KW-1185">Reference proteome</keyword>
<protein>
    <submittedName>
        <fullName evidence="3">Uncharacterized protein LOC115885546</fullName>
    </submittedName>
</protein>
<evidence type="ECO:0000259" key="1">
    <source>
        <dbReference type="Pfam" id="PF03732"/>
    </source>
</evidence>
<dbReference type="InParanoid" id="A0A6J2YBR2"/>
<dbReference type="RefSeq" id="XP_030760360.1">
    <property type="nucleotide sequence ID" value="XM_030904500.1"/>
</dbReference>
<dbReference type="KEGG" id="soy:115885546"/>
<dbReference type="PANTHER" id="PTHR33194">
    <property type="entry name" value="ZINC KNUCKLE DOMAINCONTAINING PROTEIN"/>
    <property type="match status" value="1"/>
</dbReference>
<evidence type="ECO:0000313" key="2">
    <source>
        <dbReference type="Proteomes" id="UP000504635"/>
    </source>
</evidence>
<dbReference type="GeneID" id="115885546"/>
<accession>A0A6J2YBR2</accession>
<dbReference type="AlphaFoldDB" id="A0A6J2YBR2"/>
<organism evidence="2 3">
    <name type="scientific">Sitophilus oryzae</name>
    <name type="common">Rice weevil</name>
    <name type="synonym">Curculio oryzae</name>
    <dbReference type="NCBI Taxonomy" id="7048"/>
    <lineage>
        <taxon>Eukaryota</taxon>
        <taxon>Metazoa</taxon>
        <taxon>Ecdysozoa</taxon>
        <taxon>Arthropoda</taxon>
        <taxon>Hexapoda</taxon>
        <taxon>Insecta</taxon>
        <taxon>Pterygota</taxon>
        <taxon>Neoptera</taxon>
        <taxon>Endopterygota</taxon>
        <taxon>Coleoptera</taxon>
        <taxon>Polyphaga</taxon>
        <taxon>Cucujiformia</taxon>
        <taxon>Curculionidae</taxon>
        <taxon>Dryophthorinae</taxon>
        <taxon>Sitophilus</taxon>
    </lineage>
</organism>
<dbReference type="Pfam" id="PF03732">
    <property type="entry name" value="Retrotrans_gag"/>
    <property type="match status" value="1"/>
</dbReference>
<gene>
    <name evidence="3" type="primary">LOC115885546</name>
</gene>
<dbReference type="InterPro" id="IPR005162">
    <property type="entry name" value="Retrotrans_gag_dom"/>
</dbReference>